<dbReference type="VEuPathDB" id="AmoebaDB:EIN_230120"/>
<dbReference type="GeneID" id="14887457"/>
<accession>A0A0A1U359</accession>
<proteinExistence type="predicted"/>
<name>A0A0A1U359_ENTIV</name>
<evidence type="ECO:0000313" key="2">
    <source>
        <dbReference type="Proteomes" id="UP000014680"/>
    </source>
</evidence>
<protein>
    <submittedName>
        <fullName evidence="1">Uncharacterized protein</fullName>
    </submittedName>
</protein>
<organism evidence="1 2">
    <name type="scientific">Entamoeba invadens IP1</name>
    <dbReference type="NCBI Taxonomy" id="370355"/>
    <lineage>
        <taxon>Eukaryota</taxon>
        <taxon>Amoebozoa</taxon>
        <taxon>Evosea</taxon>
        <taxon>Archamoebae</taxon>
        <taxon>Mastigamoebida</taxon>
        <taxon>Entamoebidae</taxon>
        <taxon>Entamoeba</taxon>
    </lineage>
</organism>
<gene>
    <name evidence="1" type="ORF">EIN_230120</name>
</gene>
<dbReference type="OrthoDB" id="26880at2759"/>
<dbReference type="KEGG" id="eiv:EIN_230120"/>
<sequence length="199" mass="23260">MFLLLLLLISLGYSIPPPTTMAPNAMSPQRPFAMNTQELERQMLEKHNQDLRFLVDKYLLDQQMKGSLRNANRRLFREMKLNNLDAKATFHRTLAMRGSSPNYKPSIDKWHQLELNSKFLRRIAKTSLHNNLDYTGLYTKAFKGDVNFPLLKHIYKRADFLKTGPNKAFNTFIRPDGDLSIDDIDTDANYWANKYFARK</sequence>
<evidence type="ECO:0000313" key="1">
    <source>
        <dbReference type="EMBL" id="ELP88459.1"/>
    </source>
</evidence>
<keyword evidence="2" id="KW-1185">Reference proteome</keyword>
<dbReference type="RefSeq" id="XP_004255230.1">
    <property type="nucleotide sequence ID" value="XM_004255182.1"/>
</dbReference>
<dbReference type="Proteomes" id="UP000014680">
    <property type="component" value="Unassembled WGS sequence"/>
</dbReference>
<dbReference type="AlphaFoldDB" id="A0A0A1U359"/>
<dbReference type="OMA" id="NYWANKY"/>
<reference evidence="1 2" key="1">
    <citation type="submission" date="2012-10" db="EMBL/GenBank/DDBJ databases">
        <authorList>
            <person name="Zafar N."/>
            <person name="Inman J."/>
            <person name="Hall N."/>
            <person name="Lorenzi H."/>
            <person name="Caler E."/>
        </authorList>
    </citation>
    <scope>NUCLEOTIDE SEQUENCE [LARGE SCALE GENOMIC DNA]</scope>
    <source>
        <strain evidence="1 2">IP1</strain>
    </source>
</reference>
<dbReference type="EMBL" id="KB206756">
    <property type="protein sequence ID" value="ELP88459.1"/>
    <property type="molecule type" value="Genomic_DNA"/>
</dbReference>